<protein>
    <submittedName>
        <fullName evidence="6">LysR family transcriptional regulator</fullName>
    </submittedName>
</protein>
<evidence type="ECO:0000256" key="1">
    <source>
        <dbReference type="ARBA" id="ARBA00009437"/>
    </source>
</evidence>
<keyword evidence="4" id="KW-0804">Transcription</keyword>
<dbReference type="GO" id="GO:0043565">
    <property type="term" value="F:sequence-specific DNA binding"/>
    <property type="evidence" value="ECO:0007669"/>
    <property type="project" value="TreeGrafter"/>
</dbReference>
<dbReference type="InterPro" id="IPR058163">
    <property type="entry name" value="LysR-type_TF_proteobact-type"/>
</dbReference>
<evidence type="ECO:0000313" key="7">
    <source>
        <dbReference type="Proteomes" id="UP000264310"/>
    </source>
</evidence>
<dbReference type="Gene3D" id="1.10.10.10">
    <property type="entry name" value="Winged helix-like DNA-binding domain superfamily/Winged helix DNA-binding domain"/>
    <property type="match status" value="1"/>
</dbReference>
<dbReference type="CDD" id="cd08432">
    <property type="entry name" value="PBP2_GcdR_TrpI_HvrB_AmpR_like"/>
    <property type="match status" value="1"/>
</dbReference>
<gene>
    <name evidence="6" type="ORF">DYI37_16990</name>
</gene>
<keyword evidence="3" id="KW-0238">DNA-binding</keyword>
<sequence>MKAPSLRALEAFEAFGRVGSVTKAAAELGVSAGAVSQQLRKAEEALGINLVERRGRTVALTNWGRRYHEMISKSFAGFREAQEAIERMRMSSVLTISCLPSLASKWLTPALFDWQSRHAGTTVNLLAREIEPDLTAEEVDFRISYGGKSQNYDQYAELFTDWVVPACSPEFLARHPVKEPGAILATTLLGIAWARDHRQPPTWNEWAASIGEPYRKREGEVLLSLSSAAIDAAIQGRGFVLAQWSMAAADIRAGRLVVPFERPLRLAEPYFVAWERSALEKPLGSKLRSWIGSLGQEQNGATLHWSKTFA</sequence>
<dbReference type="Pfam" id="PF00126">
    <property type="entry name" value="HTH_1"/>
    <property type="match status" value="1"/>
</dbReference>
<dbReference type="InterPro" id="IPR036390">
    <property type="entry name" value="WH_DNA-bd_sf"/>
</dbReference>
<keyword evidence="2" id="KW-0805">Transcription regulation</keyword>
<dbReference type="GO" id="GO:0006351">
    <property type="term" value="P:DNA-templated transcription"/>
    <property type="evidence" value="ECO:0007669"/>
    <property type="project" value="TreeGrafter"/>
</dbReference>
<evidence type="ECO:0000256" key="4">
    <source>
        <dbReference type="ARBA" id="ARBA00023163"/>
    </source>
</evidence>
<dbReference type="AlphaFoldDB" id="A0A371WZJ7"/>
<organism evidence="6 7">
    <name type="scientific">Fulvimarina endophytica</name>
    <dbReference type="NCBI Taxonomy" id="2293836"/>
    <lineage>
        <taxon>Bacteria</taxon>
        <taxon>Pseudomonadati</taxon>
        <taxon>Pseudomonadota</taxon>
        <taxon>Alphaproteobacteria</taxon>
        <taxon>Hyphomicrobiales</taxon>
        <taxon>Aurantimonadaceae</taxon>
        <taxon>Fulvimarina</taxon>
    </lineage>
</organism>
<dbReference type="PROSITE" id="PS50931">
    <property type="entry name" value="HTH_LYSR"/>
    <property type="match status" value="1"/>
</dbReference>
<accession>A0A371WZJ7</accession>
<dbReference type="InterPro" id="IPR036388">
    <property type="entry name" value="WH-like_DNA-bd_sf"/>
</dbReference>
<feature type="domain" description="HTH lysR-type" evidence="5">
    <location>
        <begin position="4"/>
        <end position="61"/>
    </location>
</feature>
<proteinExistence type="inferred from homology"/>
<keyword evidence="7" id="KW-1185">Reference proteome</keyword>
<dbReference type="OrthoDB" id="7328368at2"/>
<dbReference type="Gene3D" id="3.40.190.10">
    <property type="entry name" value="Periplasmic binding protein-like II"/>
    <property type="match status" value="2"/>
</dbReference>
<comment type="similarity">
    <text evidence="1">Belongs to the LysR transcriptional regulatory family.</text>
</comment>
<dbReference type="RefSeq" id="WP_116684472.1">
    <property type="nucleotide sequence ID" value="NZ_QURL01000008.1"/>
</dbReference>
<dbReference type="GO" id="GO:0003700">
    <property type="term" value="F:DNA-binding transcription factor activity"/>
    <property type="evidence" value="ECO:0007669"/>
    <property type="project" value="InterPro"/>
</dbReference>
<reference evidence="6 7" key="1">
    <citation type="submission" date="2018-08" db="EMBL/GenBank/DDBJ databases">
        <title>Fulvimarina sp. 85, whole genome shotgun sequence.</title>
        <authorList>
            <person name="Tuo L."/>
        </authorList>
    </citation>
    <scope>NUCLEOTIDE SEQUENCE [LARGE SCALE GENOMIC DNA]</scope>
    <source>
        <strain evidence="6 7">85</strain>
    </source>
</reference>
<dbReference type="PANTHER" id="PTHR30537:SF26">
    <property type="entry name" value="GLYCINE CLEAVAGE SYSTEM TRANSCRIPTIONAL ACTIVATOR"/>
    <property type="match status" value="1"/>
</dbReference>
<dbReference type="SUPFAM" id="SSF53850">
    <property type="entry name" value="Periplasmic binding protein-like II"/>
    <property type="match status" value="1"/>
</dbReference>
<evidence type="ECO:0000256" key="3">
    <source>
        <dbReference type="ARBA" id="ARBA00023125"/>
    </source>
</evidence>
<dbReference type="PANTHER" id="PTHR30537">
    <property type="entry name" value="HTH-TYPE TRANSCRIPTIONAL REGULATOR"/>
    <property type="match status" value="1"/>
</dbReference>
<dbReference type="Pfam" id="PF03466">
    <property type="entry name" value="LysR_substrate"/>
    <property type="match status" value="1"/>
</dbReference>
<evidence type="ECO:0000313" key="6">
    <source>
        <dbReference type="EMBL" id="RFC62204.1"/>
    </source>
</evidence>
<evidence type="ECO:0000259" key="5">
    <source>
        <dbReference type="PROSITE" id="PS50931"/>
    </source>
</evidence>
<dbReference type="InterPro" id="IPR000847">
    <property type="entry name" value="LysR_HTH_N"/>
</dbReference>
<dbReference type="SUPFAM" id="SSF46785">
    <property type="entry name" value="Winged helix' DNA-binding domain"/>
    <property type="match status" value="1"/>
</dbReference>
<dbReference type="Proteomes" id="UP000264310">
    <property type="component" value="Unassembled WGS sequence"/>
</dbReference>
<name>A0A371WZJ7_9HYPH</name>
<dbReference type="EMBL" id="QURL01000008">
    <property type="protein sequence ID" value="RFC62204.1"/>
    <property type="molecule type" value="Genomic_DNA"/>
</dbReference>
<dbReference type="InterPro" id="IPR005119">
    <property type="entry name" value="LysR_subst-bd"/>
</dbReference>
<evidence type="ECO:0000256" key="2">
    <source>
        <dbReference type="ARBA" id="ARBA00023015"/>
    </source>
</evidence>
<comment type="caution">
    <text evidence="6">The sequence shown here is derived from an EMBL/GenBank/DDBJ whole genome shotgun (WGS) entry which is preliminary data.</text>
</comment>